<gene>
    <name evidence="9" type="ORF">CVIRNUC_005385</name>
</gene>
<dbReference type="PANTHER" id="PTHR45800">
    <property type="entry name" value="PHOSPHATIDYLINOSITOL 4-KINASE GAMMA"/>
    <property type="match status" value="1"/>
</dbReference>
<feature type="domain" description="PI3K/PI4K catalytic" evidence="8">
    <location>
        <begin position="128"/>
        <end position="469"/>
    </location>
</feature>
<keyword evidence="3" id="KW-0808">Transferase</keyword>
<organism evidence="9 10">
    <name type="scientific">Coccomyxa viridis</name>
    <dbReference type="NCBI Taxonomy" id="1274662"/>
    <lineage>
        <taxon>Eukaryota</taxon>
        <taxon>Viridiplantae</taxon>
        <taxon>Chlorophyta</taxon>
        <taxon>core chlorophytes</taxon>
        <taxon>Trebouxiophyceae</taxon>
        <taxon>Trebouxiophyceae incertae sedis</taxon>
        <taxon>Coccomyxaceae</taxon>
        <taxon>Coccomyxa</taxon>
    </lineage>
</organism>
<feature type="region of interest" description="Disordered" evidence="7">
    <location>
        <begin position="499"/>
        <end position="520"/>
    </location>
</feature>
<feature type="region of interest" description="Disordered" evidence="7">
    <location>
        <begin position="665"/>
        <end position="719"/>
    </location>
</feature>
<keyword evidence="5" id="KW-0418">Kinase</keyword>
<comment type="caution">
    <text evidence="9">The sequence shown here is derived from an EMBL/GenBank/DDBJ whole genome shotgun (WGS) entry which is preliminary data.</text>
</comment>
<dbReference type="AlphaFoldDB" id="A0AAV1I5B3"/>
<evidence type="ECO:0000256" key="4">
    <source>
        <dbReference type="ARBA" id="ARBA00022741"/>
    </source>
</evidence>
<dbReference type="InterPro" id="IPR044571">
    <property type="entry name" value="P4KG1-8"/>
</dbReference>
<dbReference type="GO" id="GO:0005524">
    <property type="term" value="F:ATP binding"/>
    <property type="evidence" value="ECO:0007669"/>
    <property type="project" value="UniProtKB-KW"/>
</dbReference>
<dbReference type="PROSITE" id="PS50290">
    <property type="entry name" value="PI3_4_KINASE_3"/>
    <property type="match status" value="1"/>
</dbReference>
<evidence type="ECO:0000313" key="9">
    <source>
        <dbReference type="EMBL" id="CAK0781484.1"/>
    </source>
</evidence>
<evidence type="ECO:0000256" key="6">
    <source>
        <dbReference type="ARBA" id="ARBA00022840"/>
    </source>
</evidence>
<feature type="region of interest" description="Disordered" evidence="7">
    <location>
        <begin position="223"/>
        <end position="245"/>
    </location>
</feature>
<dbReference type="Proteomes" id="UP001314263">
    <property type="component" value="Unassembled WGS sequence"/>
</dbReference>
<keyword evidence="10" id="KW-1185">Reference proteome</keyword>
<dbReference type="EC" id="2.7.1.67" evidence="2"/>
<evidence type="ECO:0000256" key="1">
    <source>
        <dbReference type="ARBA" id="ARBA00008941"/>
    </source>
</evidence>
<feature type="compositionally biased region" description="Basic and acidic residues" evidence="7">
    <location>
        <begin position="679"/>
        <end position="693"/>
    </location>
</feature>
<proteinExistence type="inferred from homology"/>
<name>A0AAV1I5B3_9CHLO</name>
<dbReference type="PANTHER" id="PTHR45800:SF11">
    <property type="entry name" value="PHOSPHATIDYLINOSITOL 3-KINASE-RELATED PROTEIN KINASE"/>
    <property type="match status" value="1"/>
</dbReference>
<dbReference type="InterPro" id="IPR000403">
    <property type="entry name" value="PI3/4_kinase_cat_dom"/>
</dbReference>
<accession>A0AAV1I5B3</accession>
<feature type="region of interest" description="Disordered" evidence="7">
    <location>
        <begin position="40"/>
        <end position="66"/>
    </location>
</feature>
<protein>
    <recommendedName>
        <fullName evidence="2">1-phosphatidylinositol 4-kinase</fullName>
        <ecNumber evidence="2">2.7.1.67</ecNumber>
    </recommendedName>
</protein>
<keyword evidence="4" id="KW-0547">Nucleotide-binding</keyword>
<reference evidence="9 10" key="1">
    <citation type="submission" date="2023-10" db="EMBL/GenBank/DDBJ databases">
        <authorList>
            <person name="Maclean D."/>
            <person name="Macfadyen A."/>
        </authorList>
    </citation>
    <scope>NUCLEOTIDE SEQUENCE [LARGE SCALE GENOMIC DNA]</scope>
</reference>
<feature type="compositionally biased region" description="Low complexity" evidence="7">
    <location>
        <begin position="502"/>
        <end position="512"/>
    </location>
</feature>
<dbReference type="Pfam" id="PF00454">
    <property type="entry name" value="PI3_PI4_kinase"/>
    <property type="match status" value="1"/>
</dbReference>
<evidence type="ECO:0000256" key="2">
    <source>
        <dbReference type="ARBA" id="ARBA00012169"/>
    </source>
</evidence>
<feature type="compositionally biased region" description="Low complexity" evidence="7">
    <location>
        <begin position="54"/>
        <end position="66"/>
    </location>
</feature>
<evidence type="ECO:0000256" key="5">
    <source>
        <dbReference type="ARBA" id="ARBA00022777"/>
    </source>
</evidence>
<evidence type="ECO:0000256" key="7">
    <source>
        <dbReference type="SAM" id="MobiDB-lite"/>
    </source>
</evidence>
<feature type="compositionally biased region" description="Basic residues" evidence="7">
    <location>
        <begin position="700"/>
        <end position="711"/>
    </location>
</feature>
<comment type="similarity">
    <text evidence="1">Belongs to the PI3/PI4-kinase family. Type II PI4K subfamily.</text>
</comment>
<evidence type="ECO:0000313" key="10">
    <source>
        <dbReference type="Proteomes" id="UP001314263"/>
    </source>
</evidence>
<evidence type="ECO:0000259" key="8">
    <source>
        <dbReference type="PROSITE" id="PS50290"/>
    </source>
</evidence>
<dbReference type="GO" id="GO:0004430">
    <property type="term" value="F:1-phosphatidylinositol 4-kinase activity"/>
    <property type="evidence" value="ECO:0007669"/>
    <property type="project" value="UniProtKB-EC"/>
</dbReference>
<dbReference type="EMBL" id="CAUYUE010000006">
    <property type="protein sequence ID" value="CAK0781484.1"/>
    <property type="molecule type" value="Genomic_DNA"/>
</dbReference>
<keyword evidence="6" id="KW-0067">ATP-binding</keyword>
<sequence>MEGVRRTSLRAMEAKGGFLPAVNPQLGFHVKGHVTTIDEAEEARDPPAQQAQPSWRISSSSSLAPSSTYASINTGVKGLLDLCRSSSMPRPAIDGMPASSLVEVVGMAQSSNGVRRLVKSVVYGLRACQEPEASQEGLGGTYFFMNEAGKRSAIVKPCDEEPLAPCNPKGFVGRSLGDPGLKPSVRVGEAAMREVAAFLLDHEHFARVPHTVMVKVTHSIFHRAPEGSSSPMSTDSSLDSQGDTMSTSCASNLAASLQQASLSRSISADDAPVTKLGSLQEYVYHDCDTSEMGASRFGARDVHRIGILDIRIWNTDRHAGNILVRRQRASSAGLSGLQMLDSSQLELVPIDHGFCLPESLEPPYFEWLHWPQAMIPFSEDELEYIARLDAEADMDLLRRELPSLREESLRTLQVATILLQRCAAAGLTLAEIGALASRPFVGMEEEPSELERLCLEVRAQLEALSEDEDDAELDASSTDTDEECLVQAGRFSCEASDEAADAGKAGQDGQDGTSSSRMSSGTLYTGSGSYEMSFHGNARFSGNVMGDTSRVNSLEPSQLIHAHSSRSGEDLLFDLDEERHGHHGLMPPEPTTPSANPHLTTAFRPLPSMPSPGGCSSVGEAPSLSFSPLPLGAFATDFPKEEPEEAARRDRLGHAVTAQPSMARSLAAGHGGPPLWTPHAKEPLRRDGRERHGPTQPLRCGRRRGRRHARPYKTPEGTSLFGGLDDQEWSLFVAALEEGVRTGLAGGHWKQAANAAGKPVGLGVSCPHLR</sequence>
<evidence type="ECO:0000256" key="3">
    <source>
        <dbReference type="ARBA" id="ARBA00022679"/>
    </source>
</evidence>
<feature type="compositionally biased region" description="Low complexity" evidence="7">
    <location>
        <begin position="228"/>
        <end position="240"/>
    </location>
</feature>